<accession>A0A484GPN1</accession>
<dbReference type="Proteomes" id="UP000295264">
    <property type="component" value="Unassembled WGS sequence"/>
</dbReference>
<dbReference type="InterPro" id="IPR010630">
    <property type="entry name" value="Olduvai_dom"/>
</dbReference>
<gene>
    <name evidence="2" type="ORF">DBR06_SOUSAS14210004</name>
</gene>
<dbReference type="PROSITE" id="PS51316">
    <property type="entry name" value="ODV"/>
    <property type="match status" value="1"/>
</dbReference>
<name>A0A484GPN1_SOUCH</name>
<proteinExistence type="predicted"/>
<evidence type="ECO:0000313" key="2">
    <source>
        <dbReference type="EMBL" id="TEA37429.1"/>
    </source>
</evidence>
<evidence type="ECO:0000313" key="3">
    <source>
        <dbReference type="Proteomes" id="UP000295264"/>
    </source>
</evidence>
<reference evidence="2 3" key="1">
    <citation type="journal article" date="2018" name="Genomics">
        <title>Molecular footprints of inshore aquatic adaptation in Indo-Pacific humpback dolphin (Sousa chinensis).</title>
        <authorList>
            <person name="Ming Y."/>
            <person name="Jian J."/>
            <person name="Yu F."/>
            <person name="Yu X."/>
            <person name="Wang J."/>
            <person name="Liu W."/>
        </authorList>
    </citation>
    <scope>NUCLEOTIDE SEQUENCE [LARGE SCALE GENOMIC DNA]</scope>
    <source>
        <strain evidence="2">MY-2018</strain>
        <tissue evidence="2">Skin</tissue>
    </source>
</reference>
<feature type="non-terminal residue" evidence="2">
    <location>
        <position position="1"/>
    </location>
</feature>
<feature type="domain" description="Olduvai" evidence="1">
    <location>
        <begin position="1"/>
        <end position="67"/>
    </location>
</feature>
<comment type="caution">
    <text evidence="2">The sequence shown here is derived from an EMBL/GenBank/DDBJ whole genome shotgun (WGS) entry which is preliminary data.</text>
</comment>
<sequence length="67" mass="7052">ESQDECVLTPSILQGSSDCNQPYSDGKFAFDESEVGPAPDGACGCSHAEEDEIPTDLPSSLHICSPH</sequence>
<evidence type="ECO:0000259" key="1">
    <source>
        <dbReference type="PROSITE" id="PS51316"/>
    </source>
</evidence>
<organism evidence="2 3">
    <name type="scientific">Sousa chinensis</name>
    <name type="common">Indo-pacific humpbacked dolphin</name>
    <name type="synonym">Steno chinensis</name>
    <dbReference type="NCBI Taxonomy" id="103600"/>
    <lineage>
        <taxon>Eukaryota</taxon>
        <taxon>Metazoa</taxon>
        <taxon>Chordata</taxon>
        <taxon>Craniata</taxon>
        <taxon>Vertebrata</taxon>
        <taxon>Euteleostomi</taxon>
        <taxon>Mammalia</taxon>
        <taxon>Eutheria</taxon>
        <taxon>Laurasiatheria</taxon>
        <taxon>Artiodactyla</taxon>
        <taxon>Whippomorpha</taxon>
        <taxon>Cetacea</taxon>
        <taxon>Odontoceti</taxon>
        <taxon>Delphinidae</taxon>
        <taxon>Sousa</taxon>
    </lineage>
</organism>
<keyword evidence="3" id="KW-1185">Reference proteome</keyword>
<dbReference type="SMART" id="SM01148">
    <property type="entry name" value="DUF1220"/>
    <property type="match status" value="1"/>
</dbReference>
<dbReference type="Pfam" id="PF06758">
    <property type="entry name" value="Olduvai"/>
    <property type="match status" value="1"/>
</dbReference>
<feature type="non-terminal residue" evidence="2">
    <location>
        <position position="67"/>
    </location>
</feature>
<dbReference type="EMBL" id="QWLN02005603">
    <property type="protein sequence ID" value="TEA37429.1"/>
    <property type="molecule type" value="Genomic_DNA"/>
</dbReference>
<dbReference type="AlphaFoldDB" id="A0A484GPN1"/>
<protein>
    <recommendedName>
        <fullName evidence="1">Olduvai domain-containing protein</fullName>
    </recommendedName>
</protein>